<protein>
    <recommendedName>
        <fullName evidence="1">Tetrahydrofolate dehydrogenase/cyclohydrolase catalytic domain-containing protein</fullName>
    </recommendedName>
</protein>
<dbReference type="Gene3D" id="3.40.50.10860">
    <property type="entry name" value="Leucine Dehydrogenase, chain A, domain 1"/>
    <property type="match status" value="1"/>
</dbReference>
<dbReference type="Pfam" id="PF00763">
    <property type="entry name" value="THF_DHG_CYH"/>
    <property type="match status" value="1"/>
</dbReference>
<dbReference type="AlphaFoldDB" id="A0A8S9G1L8"/>
<dbReference type="InterPro" id="IPR020630">
    <property type="entry name" value="THF_DH/CycHdrlase_cat_dom"/>
</dbReference>
<comment type="caution">
    <text evidence="2">The sequence shown here is derived from an EMBL/GenBank/DDBJ whole genome shotgun (WGS) entry which is preliminary data.</text>
</comment>
<dbReference type="GO" id="GO:0004488">
    <property type="term" value="F:methylenetetrahydrofolate dehydrogenase (NADP+) activity"/>
    <property type="evidence" value="ECO:0007669"/>
    <property type="project" value="InterPro"/>
</dbReference>
<dbReference type="PANTHER" id="PTHR48099:SF5">
    <property type="entry name" value="C-1-TETRAHYDROFOLATE SYNTHASE, CYTOPLASMIC"/>
    <property type="match status" value="1"/>
</dbReference>
<dbReference type="Proteomes" id="UP000712281">
    <property type="component" value="Unassembled WGS sequence"/>
</dbReference>
<dbReference type="GO" id="GO:0004477">
    <property type="term" value="F:methenyltetrahydrofolate cyclohydrolase activity"/>
    <property type="evidence" value="ECO:0007669"/>
    <property type="project" value="TreeGrafter"/>
</dbReference>
<dbReference type="InterPro" id="IPR046346">
    <property type="entry name" value="Aminoacid_DH-like_N_sf"/>
</dbReference>
<dbReference type="GO" id="GO:0035999">
    <property type="term" value="P:tetrahydrofolate interconversion"/>
    <property type="evidence" value="ECO:0007669"/>
    <property type="project" value="TreeGrafter"/>
</dbReference>
<name>A0A8S9G1L8_BRACR</name>
<gene>
    <name evidence="2" type="ORF">F2Q68_00018532</name>
</gene>
<sequence>MASVMFTDCSSMSSTLLHVNGRRGAILFRHCVGQLRLRSTASARGCSISISIRCSSSPSSATSVDGKAVAKTIRDEITIDVSRMKESIGVVPGLAVILVGDRKDSATYVRNKKKACESVGIKSLEVRLAEDCSQQKACGIISPCAGSCSLAFQSSELEREEHTMNISTPLK</sequence>
<reference evidence="2" key="1">
    <citation type="submission" date="2019-12" db="EMBL/GenBank/DDBJ databases">
        <title>Genome sequencing and annotation of Brassica cretica.</title>
        <authorList>
            <person name="Studholme D.J."/>
            <person name="Sarris P.F."/>
        </authorList>
    </citation>
    <scope>NUCLEOTIDE SEQUENCE</scope>
    <source>
        <strain evidence="2">PFS-001/15</strain>
        <tissue evidence="2">Leaf</tissue>
    </source>
</reference>
<dbReference type="SUPFAM" id="SSF53223">
    <property type="entry name" value="Aminoacid dehydrogenase-like, N-terminal domain"/>
    <property type="match status" value="1"/>
</dbReference>
<proteinExistence type="predicted"/>
<evidence type="ECO:0000313" key="3">
    <source>
        <dbReference type="Proteomes" id="UP000712281"/>
    </source>
</evidence>
<accession>A0A8S9G1L8</accession>
<dbReference type="EMBL" id="QGKW02002228">
    <property type="protein sequence ID" value="KAF2539451.1"/>
    <property type="molecule type" value="Genomic_DNA"/>
</dbReference>
<dbReference type="GO" id="GO:0005829">
    <property type="term" value="C:cytosol"/>
    <property type="evidence" value="ECO:0007669"/>
    <property type="project" value="TreeGrafter"/>
</dbReference>
<dbReference type="PANTHER" id="PTHR48099">
    <property type="entry name" value="C-1-TETRAHYDROFOLATE SYNTHASE, CYTOPLASMIC-RELATED"/>
    <property type="match status" value="1"/>
</dbReference>
<evidence type="ECO:0000313" key="2">
    <source>
        <dbReference type="EMBL" id="KAF2539451.1"/>
    </source>
</evidence>
<feature type="domain" description="Tetrahydrofolate dehydrogenase/cyclohydrolase catalytic" evidence="1">
    <location>
        <begin position="64"/>
        <end position="141"/>
    </location>
</feature>
<organism evidence="2 3">
    <name type="scientific">Brassica cretica</name>
    <name type="common">Mustard</name>
    <dbReference type="NCBI Taxonomy" id="69181"/>
    <lineage>
        <taxon>Eukaryota</taxon>
        <taxon>Viridiplantae</taxon>
        <taxon>Streptophyta</taxon>
        <taxon>Embryophyta</taxon>
        <taxon>Tracheophyta</taxon>
        <taxon>Spermatophyta</taxon>
        <taxon>Magnoliopsida</taxon>
        <taxon>eudicotyledons</taxon>
        <taxon>Gunneridae</taxon>
        <taxon>Pentapetalae</taxon>
        <taxon>rosids</taxon>
        <taxon>malvids</taxon>
        <taxon>Brassicales</taxon>
        <taxon>Brassicaceae</taxon>
        <taxon>Brassiceae</taxon>
        <taxon>Brassica</taxon>
    </lineage>
</organism>
<evidence type="ECO:0000259" key="1">
    <source>
        <dbReference type="Pfam" id="PF00763"/>
    </source>
</evidence>